<dbReference type="EMBL" id="CP157675">
    <property type="protein sequence ID" value="XBP69320.1"/>
    <property type="molecule type" value="Genomic_DNA"/>
</dbReference>
<proteinExistence type="predicted"/>
<reference evidence="1" key="1">
    <citation type="submission" date="2024-05" db="EMBL/GenBank/DDBJ databases">
        <authorList>
            <person name="Bunk B."/>
            <person name="Swiderski J."/>
            <person name="Sproer C."/>
            <person name="Thiel V."/>
        </authorList>
    </citation>
    <scope>NUCLEOTIDE SEQUENCE</scope>
    <source>
        <strain evidence="1">DSM 17735</strain>
    </source>
</reference>
<gene>
    <name evidence="1" type="ORF">ABLV49_15665</name>
</gene>
<evidence type="ECO:0000313" key="1">
    <source>
        <dbReference type="EMBL" id="XBP69320.1"/>
    </source>
</evidence>
<name>A0AAU7LP01_9BURK</name>
<dbReference type="AlphaFoldDB" id="A0AAU7LP01"/>
<organism evidence="1">
    <name type="scientific">Polaromonas hydrogenivorans</name>
    <dbReference type="NCBI Taxonomy" id="335476"/>
    <lineage>
        <taxon>Bacteria</taxon>
        <taxon>Pseudomonadati</taxon>
        <taxon>Pseudomonadota</taxon>
        <taxon>Betaproteobacteria</taxon>
        <taxon>Burkholderiales</taxon>
        <taxon>Comamonadaceae</taxon>
        <taxon>Polaromonas</taxon>
    </lineage>
</organism>
<sequence>MWRIHLSLLMLIVCFPCLPGIVNVRPAGAGRRAVATAPQWTCVFLLQCSKNILSHIYLKIIIFVTGETPMKHANMIFGVALLLASSLLPVQAQNPVVASPSAQESPNRCQAEIFKFERILSFIRESQGLQAAALIKEKLLPAKVENEILNKDGYCGLARHLRDKKLTS</sequence>
<dbReference type="RefSeq" id="WP_349277843.1">
    <property type="nucleotide sequence ID" value="NZ_CP157675.1"/>
</dbReference>
<protein>
    <submittedName>
        <fullName evidence="1">Uncharacterized protein</fullName>
    </submittedName>
</protein>
<accession>A0AAU7LP01</accession>